<sequence length="204" mass="22126">MTNSAMGQSTSSPPEPVSVLFVCLGNICRSTMAEAVFNHLTHTPNSAISGSAAFTSTKPAIPSKLQFITDSAGTGAYHEGADPDPRTMLALDNHDMSGYTHSARKLRPEDFREFDYILGMDDDNVHDIKAVRRRVASRSTSEDGLAKVFLFGDFGGKKGEEVVDPYYGADQGFEIAFEQMGRFSKGLVEFLEKEQRGKKGGGSS</sequence>
<comment type="caution">
    <text evidence="1">The sequence shown here is derived from an EMBL/GenBank/DDBJ whole genome shotgun (WGS) entry which is preliminary data.</text>
</comment>
<evidence type="ECO:0000313" key="2">
    <source>
        <dbReference type="Proteomes" id="UP001186974"/>
    </source>
</evidence>
<protein>
    <submittedName>
        <fullName evidence="1">Uncharacterized protein</fullName>
    </submittedName>
</protein>
<gene>
    <name evidence="1" type="ORF">LTS18_013091</name>
</gene>
<name>A0ACC3E062_9PEZI</name>
<reference evidence="1" key="1">
    <citation type="submission" date="2024-09" db="EMBL/GenBank/DDBJ databases">
        <title>Black Yeasts Isolated from many extreme environments.</title>
        <authorList>
            <person name="Coleine C."/>
            <person name="Stajich J.E."/>
            <person name="Selbmann L."/>
        </authorList>
    </citation>
    <scope>NUCLEOTIDE SEQUENCE</scope>
    <source>
        <strain evidence="1">CCFEE 5737</strain>
    </source>
</reference>
<dbReference type="EMBL" id="JAWDJW010000004">
    <property type="protein sequence ID" value="KAK3082207.1"/>
    <property type="molecule type" value="Genomic_DNA"/>
</dbReference>
<organism evidence="1 2">
    <name type="scientific">Coniosporium uncinatum</name>
    <dbReference type="NCBI Taxonomy" id="93489"/>
    <lineage>
        <taxon>Eukaryota</taxon>
        <taxon>Fungi</taxon>
        <taxon>Dikarya</taxon>
        <taxon>Ascomycota</taxon>
        <taxon>Pezizomycotina</taxon>
        <taxon>Dothideomycetes</taxon>
        <taxon>Dothideomycetes incertae sedis</taxon>
        <taxon>Coniosporium</taxon>
    </lineage>
</organism>
<dbReference type="Proteomes" id="UP001186974">
    <property type="component" value="Unassembled WGS sequence"/>
</dbReference>
<keyword evidence="2" id="KW-1185">Reference proteome</keyword>
<proteinExistence type="predicted"/>
<evidence type="ECO:0000313" key="1">
    <source>
        <dbReference type="EMBL" id="KAK3082207.1"/>
    </source>
</evidence>
<accession>A0ACC3E062</accession>